<reference evidence="1 2" key="1">
    <citation type="submission" date="2016-07" db="EMBL/GenBank/DDBJ databases">
        <title>Pervasive Adenine N6-methylation of Active Genes in Fungi.</title>
        <authorList>
            <consortium name="DOE Joint Genome Institute"/>
            <person name="Mondo S.J."/>
            <person name="Dannebaum R.O."/>
            <person name="Kuo R.C."/>
            <person name="Labutti K."/>
            <person name="Haridas S."/>
            <person name="Kuo A."/>
            <person name="Salamov A."/>
            <person name="Ahrendt S.R."/>
            <person name="Lipzen A."/>
            <person name="Sullivan W."/>
            <person name="Andreopoulos W.B."/>
            <person name="Clum A."/>
            <person name="Lindquist E."/>
            <person name="Daum C."/>
            <person name="Ramamoorthy G.K."/>
            <person name="Gryganskyi A."/>
            <person name="Culley D."/>
            <person name="Magnuson J.K."/>
            <person name="James T.Y."/>
            <person name="O'Malley M.A."/>
            <person name="Stajich J.E."/>
            <person name="Spatafora J.W."/>
            <person name="Visel A."/>
            <person name="Grigoriev I.V."/>
        </authorList>
    </citation>
    <scope>NUCLEOTIDE SEQUENCE [LARGE SCALE GENOMIC DNA]</scope>
    <source>
        <strain evidence="1 2">JEL800</strain>
    </source>
</reference>
<dbReference type="EMBL" id="MCGO01000080">
    <property type="protein sequence ID" value="ORY30954.1"/>
    <property type="molecule type" value="Genomic_DNA"/>
</dbReference>
<keyword evidence="2" id="KW-1185">Reference proteome</keyword>
<comment type="caution">
    <text evidence="1">The sequence shown here is derived from an EMBL/GenBank/DDBJ whole genome shotgun (WGS) entry which is preliminary data.</text>
</comment>
<gene>
    <name evidence="1" type="ORF">BCR33DRAFT_724171</name>
</gene>
<organism evidence="1 2">
    <name type="scientific">Rhizoclosmatium globosum</name>
    <dbReference type="NCBI Taxonomy" id="329046"/>
    <lineage>
        <taxon>Eukaryota</taxon>
        <taxon>Fungi</taxon>
        <taxon>Fungi incertae sedis</taxon>
        <taxon>Chytridiomycota</taxon>
        <taxon>Chytridiomycota incertae sedis</taxon>
        <taxon>Chytridiomycetes</taxon>
        <taxon>Chytridiales</taxon>
        <taxon>Chytriomycetaceae</taxon>
        <taxon>Rhizoclosmatium</taxon>
    </lineage>
</organism>
<evidence type="ECO:0000313" key="1">
    <source>
        <dbReference type="EMBL" id="ORY30954.1"/>
    </source>
</evidence>
<accession>A0A1Y2B879</accession>
<name>A0A1Y2B879_9FUNG</name>
<dbReference type="AlphaFoldDB" id="A0A1Y2B879"/>
<evidence type="ECO:0000313" key="2">
    <source>
        <dbReference type="Proteomes" id="UP000193642"/>
    </source>
</evidence>
<proteinExistence type="predicted"/>
<sequence>MLALVRLAEADLVSHVEILLSHIARNVNFLDTTGKDEHLVAFAYSTALKYNCLDLVESVRSKALSLSWLHLNAIWSELSRDRLSALNTDEYKWILRTILAKPFQSAAVVESLHRFLVEKELENDLKLLETALIRAGPKLALEMICKLFPSRRPPSTKPLNATAHVKRVIEGLNKSEMAQMDSNVIHDTLITLMSGMRGLDIGISKILTEAILAKPFPASDSKHMILQIHPMIVECRWDDLMATIESRLATVNPSVVLESLSLLVSRESLMSRINTWKGHLLRVLNGIKKETLATVDSEYLFTTAQGFLKVDSQVVKELINVIVRKPHLPPKESTFMALHRFIIERGWDDAMKNLEARIASYDIRVVMKSLNAVMEVPSLLDTLESWKVHILRLASGFRREEIVKLGEAELISAVKLFMKCQFVELARSFVRALVVLPTTSVGYEIHVMVLEKTWLDEMRCVELRMREEKSVALSVRLMELFKHPMFHTSLQFRAHCERVMDMFVQKDWSGFNATPESGKEFAKFYVTLLRFAFMDSLERVGAKAGELSLTNLVLVVYDSLKFLSKLIKLQEAHAEGGELSAKDEMAVKNSVQLQGVVHQLTLSLLSRKPSNAKDYLQVIPCLELVCSKISFMDLEQPLTLRKAFIKTTFELDATPTHNTQPGDFLQKLISHIHTHSPILKRELTTAPLRTLVQKRFTQVETFLQTTPSASPTSWAQPHANLSLCKIDWKDQILTFLKGNLSEYRVRAQFGSLQAANEYSDQFNKFVARREFGVYASARASMMGGAGTAGVVIKKDKSYQDAMHKKYIQLGSERGILVELLGIKNKV</sequence>
<protein>
    <submittedName>
        <fullName evidence="1">Uncharacterized protein</fullName>
    </submittedName>
</protein>
<dbReference type="Proteomes" id="UP000193642">
    <property type="component" value="Unassembled WGS sequence"/>
</dbReference>
<dbReference type="OrthoDB" id="2159571at2759"/>